<keyword evidence="7" id="KW-1185">Reference proteome</keyword>
<dbReference type="InterPro" id="IPR001647">
    <property type="entry name" value="HTH_TetR"/>
</dbReference>
<sequence length="217" mass="24034">MSVLEDSTGVVNRRARAARTRRNLLVAAAEVFDRDGFSGANLHAVCERAAVTKGALYCHFRSKEALAVALVEHQALESYALRDELLRRGLGPAQTLIDLSFAFVRKLDEDLMTRIGNRLLREATIFDRAGAGQIIGWTTIVRDLLKSADRAGELRSGLNLRQVAEGMVGEFLGIQLLSQALTGQRDLHARLRRAWRAQLPSLVRQKALRGLRIAPAR</sequence>
<keyword evidence="3" id="KW-0804">Transcription</keyword>
<dbReference type="Proteomes" id="UP000320876">
    <property type="component" value="Unassembled WGS sequence"/>
</dbReference>
<dbReference type="InterPro" id="IPR047923">
    <property type="entry name" value="ArpA-like"/>
</dbReference>
<dbReference type="InterPro" id="IPR036271">
    <property type="entry name" value="Tet_transcr_reg_TetR-rel_C_sf"/>
</dbReference>
<dbReference type="InterPro" id="IPR009057">
    <property type="entry name" value="Homeodomain-like_sf"/>
</dbReference>
<feature type="domain" description="HTH tetR-type" evidence="5">
    <location>
        <begin position="18"/>
        <end position="78"/>
    </location>
</feature>
<reference evidence="6 7" key="1">
    <citation type="submission" date="2019-06" db="EMBL/GenBank/DDBJ databases">
        <title>Sequencing the genomes of 1000 actinobacteria strains.</title>
        <authorList>
            <person name="Klenk H.-P."/>
        </authorList>
    </citation>
    <scope>NUCLEOTIDE SEQUENCE [LARGE SCALE GENOMIC DNA]</scope>
    <source>
        <strain evidence="6 7">DSM 45679</strain>
    </source>
</reference>
<dbReference type="PANTHER" id="PTHR30055:SF234">
    <property type="entry name" value="HTH-TYPE TRANSCRIPTIONAL REGULATOR BETI"/>
    <property type="match status" value="1"/>
</dbReference>
<organism evidence="6 7">
    <name type="scientific">Amycolatopsis cihanbeyliensis</name>
    <dbReference type="NCBI Taxonomy" id="1128664"/>
    <lineage>
        <taxon>Bacteria</taxon>
        <taxon>Bacillati</taxon>
        <taxon>Actinomycetota</taxon>
        <taxon>Actinomycetes</taxon>
        <taxon>Pseudonocardiales</taxon>
        <taxon>Pseudonocardiaceae</taxon>
        <taxon>Amycolatopsis</taxon>
    </lineage>
</organism>
<evidence type="ECO:0000259" key="5">
    <source>
        <dbReference type="PROSITE" id="PS50977"/>
    </source>
</evidence>
<accession>A0A542DHV9</accession>
<dbReference type="Gene3D" id="1.10.357.10">
    <property type="entry name" value="Tetracycline Repressor, domain 2"/>
    <property type="match status" value="1"/>
</dbReference>
<gene>
    <name evidence="6" type="ORF">FB471_2405</name>
</gene>
<dbReference type="AlphaFoldDB" id="A0A542DHV9"/>
<dbReference type="OrthoDB" id="3237195at2"/>
<dbReference type="InterPro" id="IPR050109">
    <property type="entry name" value="HTH-type_TetR-like_transc_reg"/>
</dbReference>
<name>A0A542DHV9_AMYCI</name>
<dbReference type="NCBIfam" id="NF041196">
    <property type="entry name" value="ScbR_bind_reg"/>
    <property type="match status" value="1"/>
</dbReference>
<dbReference type="GO" id="GO:0003700">
    <property type="term" value="F:DNA-binding transcription factor activity"/>
    <property type="evidence" value="ECO:0007669"/>
    <property type="project" value="TreeGrafter"/>
</dbReference>
<keyword evidence="2 4" id="KW-0238">DNA-binding</keyword>
<dbReference type="GO" id="GO:0000976">
    <property type="term" value="F:transcription cis-regulatory region binding"/>
    <property type="evidence" value="ECO:0007669"/>
    <property type="project" value="TreeGrafter"/>
</dbReference>
<evidence type="ECO:0000256" key="3">
    <source>
        <dbReference type="ARBA" id="ARBA00023163"/>
    </source>
</evidence>
<evidence type="ECO:0000256" key="2">
    <source>
        <dbReference type="ARBA" id="ARBA00023125"/>
    </source>
</evidence>
<evidence type="ECO:0000313" key="7">
    <source>
        <dbReference type="Proteomes" id="UP000320876"/>
    </source>
</evidence>
<proteinExistence type="predicted"/>
<protein>
    <submittedName>
        <fullName evidence="6">TetR family transcriptional regulator</fullName>
    </submittedName>
</protein>
<dbReference type="PANTHER" id="PTHR30055">
    <property type="entry name" value="HTH-TYPE TRANSCRIPTIONAL REGULATOR RUTR"/>
    <property type="match status" value="1"/>
</dbReference>
<keyword evidence="1" id="KW-0805">Transcription regulation</keyword>
<evidence type="ECO:0000313" key="6">
    <source>
        <dbReference type="EMBL" id="TQJ02669.1"/>
    </source>
</evidence>
<evidence type="ECO:0000256" key="4">
    <source>
        <dbReference type="PROSITE-ProRule" id="PRU00335"/>
    </source>
</evidence>
<dbReference type="EMBL" id="VFML01000001">
    <property type="protein sequence ID" value="TQJ02669.1"/>
    <property type="molecule type" value="Genomic_DNA"/>
</dbReference>
<dbReference type="Pfam" id="PF00440">
    <property type="entry name" value="TetR_N"/>
    <property type="match status" value="1"/>
</dbReference>
<dbReference type="PRINTS" id="PR00455">
    <property type="entry name" value="HTHTETR"/>
</dbReference>
<feature type="DNA-binding region" description="H-T-H motif" evidence="4">
    <location>
        <begin position="41"/>
        <end position="60"/>
    </location>
</feature>
<dbReference type="SUPFAM" id="SSF46689">
    <property type="entry name" value="Homeodomain-like"/>
    <property type="match status" value="1"/>
</dbReference>
<comment type="caution">
    <text evidence="6">The sequence shown here is derived from an EMBL/GenBank/DDBJ whole genome shotgun (WGS) entry which is preliminary data.</text>
</comment>
<dbReference type="SUPFAM" id="SSF48498">
    <property type="entry name" value="Tetracyclin repressor-like, C-terminal domain"/>
    <property type="match status" value="1"/>
</dbReference>
<dbReference type="PROSITE" id="PS50977">
    <property type="entry name" value="HTH_TETR_2"/>
    <property type="match status" value="1"/>
</dbReference>
<evidence type="ECO:0000256" key="1">
    <source>
        <dbReference type="ARBA" id="ARBA00023015"/>
    </source>
</evidence>